<evidence type="ECO:0000313" key="11">
    <source>
        <dbReference type="Proteomes" id="UP000050794"/>
    </source>
</evidence>
<dbReference type="GO" id="GO:0008270">
    <property type="term" value="F:zinc ion binding"/>
    <property type="evidence" value="ECO:0007669"/>
    <property type="project" value="UniProtKB-KW"/>
</dbReference>
<keyword evidence="6" id="KW-0804">Transcription</keyword>
<sequence>MRLYEVTTGMTSGSSFTPVGDAISSFKNERLMKMSAACSSSDASYTSLNGGGARLLCDVCGDVAFGKHYGINACNGCKGFFRRRTSQRVQIVSIEEMLSAVQNERDRNLKSSCSSLPPIGVAVNVSTQQKRHPVSTCSVEIQTDFCDTSAAVLLSRIRQEAQSFIDFHGQDLPTPSSTELDSLPDSLILLEKEVTVL</sequence>
<keyword evidence="2" id="KW-0863">Zinc-finger</keyword>
<keyword evidence="7" id="KW-0675">Receptor</keyword>
<dbReference type="AlphaFoldDB" id="A0A183TXS9"/>
<evidence type="ECO:0000259" key="9">
    <source>
        <dbReference type="PROSITE" id="PS51030"/>
    </source>
</evidence>
<reference evidence="10 11" key="2">
    <citation type="submission" date="2018-11" db="EMBL/GenBank/DDBJ databases">
        <authorList>
            <consortium name="Pathogen Informatics"/>
        </authorList>
    </citation>
    <scope>NUCLEOTIDE SEQUENCE [LARGE SCALE GENOMIC DNA]</scope>
</reference>
<dbReference type="PROSITE" id="PS00031">
    <property type="entry name" value="NUCLEAR_REC_DBD_1"/>
    <property type="match status" value="1"/>
</dbReference>
<dbReference type="WBParaSite" id="TCNE_0000104801-mRNA-1">
    <property type="protein sequence ID" value="TCNE_0000104801-mRNA-1"/>
    <property type="gene ID" value="TCNE_0000104801"/>
</dbReference>
<evidence type="ECO:0000256" key="1">
    <source>
        <dbReference type="ARBA" id="ARBA00022723"/>
    </source>
</evidence>
<keyword evidence="4" id="KW-0805">Transcription regulation</keyword>
<evidence type="ECO:0000256" key="4">
    <source>
        <dbReference type="ARBA" id="ARBA00023015"/>
    </source>
</evidence>
<keyword evidence="1" id="KW-0479">Metal-binding</keyword>
<gene>
    <name evidence="10" type="ORF">TCNE_LOCUS1049</name>
</gene>
<dbReference type="SUPFAM" id="SSF57716">
    <property type="entry name" value="Glucocorticoid receptor-like (DNA-binding domain)"/>
    <property type="match status" value="1"/>
</dbReference>
<accession>A0A183TXS9</accession>
<dbReference type="Proteomes" id="UP000050794">
    <property type="component" value="Unassembled WGS sequence"/>
</dbReference>
<dbReference type="PROSITE" id="PS51030">
    <property type="entry name" value="NUCLEAR_REC_DBD_2"/>
    <property type="match status" value="1"/>
</dbReference>
<dbReference type="PRINTS" id="PR00047">
    <property type="entry name" value="STROIDFINGER"/>
</dbReference>
<evidence type="ECO:0000256" key="8">
    <source>
        <dbReference type="ARBA" id="ARBA00023242"/>
    </source>
</evidence>
<evidence type="ECO:0000256" key="7">
    <source>
        <dbReference type="ARBA" id="ARBA00023170"/>
    </source>
</evidence>
<name>A0A183TXS9_TOXCA</name>
<keyword evidence="11" id="KW-1185">Reference proteome</keyword>
<dbReference type="GO" id="GO:0003700">
    <property type="term" value="F:DNA-binding transcription factor activity"/>
    <property type="evidence" value="ECO:0007669"/>
    <property type="project" value="InterPro"/>
</dbReference>
<evidence type="ECO:0000256" key="2">
    <source>
        <dbReference type="ARBA" id="ARBA00022771"/>
    </source>
</evidence>
<evidence type="ECO:0000256" key="6">
    <source>
        <dbReference type="ARBA" id="ARBA00023163"/>
    </source>
</evidence>
<dbReference type="EMBL" id="UYWY01000659">
    <property type="protein sequence ID" value="VDM25374.1"/>
    <property type="molecule type" value="Genomic_DNA"/>
</dbReference>
<protein>
    <submittedName>
        <fullName evidence="12">Nuclear receptor domain-containing protein</fullName>
    </submittedName>
</protein>
<keyword evidence="5" id="KW-0238">DNA-binding</keyword>
<evidence type="ECO:0000313" key="12">
    <source>
        <dbReference type="WBParaSite" id="TCNE_0000104801-mRNA-1"/>
    </source>
</evidence>
<dbReference type="InterPro" id="IPR001628">
    <property type="entry name" value="Znf_hrmn_rcpt"/>
</dbReference>
<dbReference type="Pfam" id="PF00105">
    <property type="entry name" value="zf-C4"/>
    <property type="match status" value="1"/>
</dbReference>
<keyword evidence="3" id="KW-0862">Zinc</keyword>
<keyword evidence="8" id="KW-0539">Nucleus</keyword>
<evidence type="ECO:0000313" key="10">
    <source>
        <dbReference type="EMBL" id="VDM25374.1"/>
    </source>
</evidence>
<evidence type="ECO:0000256" key="5">
    <source>
        <dbReference type="ARBA" id="ARBA00023125"/>
    </source>
</evidence>
<dbReference type="Gene3D" id="3.30.50.10">
    <property type="entry name" value="Erythroid Transcription Factor GATA-1, subunit A"/>
    <property type="match status" value="1"/>
</dbReference>
<feature type="domain" description="Nuclear receptor" evidence="9">
    <location>
        <begin position="54"/>
        <end position="83"/>
    </location>
</feature>
<dbReference type="InterPro" id="IPR013088">
    <property type="entry name" value="Znf_NHR/GATA"/>
</dbReference>
<dbReference type="PANTHER" id="PTHR47630:SF1">
    <property type="entry name" value="NUCLEAR HORMONE RECEPTOR FAMILY MEMBER NHR-4"/>
    <property type="match status" value="1"/>
</dbReference>
<evidence type="ECO:0000256" key="3">
    <source>
        <dbReference type="ARBA" id="ARBA00022833"/>
    </source>
</evidence>
<reference evidence="12" key="1">
    <citation type="submission" date="2016-06" db="UniProtKB">
        <authorList>
            <consortium name="WormBaseParasite"/>
        </authorList>
    </citation>
    <scope>IDENTIFICATION</scope>
</reference>
<proteinExistence type="predicted"/>
<dbReference type="InterPro" id="IPR052499">
    <property type="entry name" value="C.elegans_NHRs"/>
</dbReference>
<dbReference type="PANTHER" id="PTHR47630">
    <property type="entry name" value="NUCLEAR HORMONE RECEPTOR FAMILY-RELATED-RELATED"/>
    <property type="match status" value="1"/>
</dbReference>
<organism evidence="11 12">
    <name type="scientific">Toxocara canis</name>
    <name type="common">Canine roundworm</name>
    <dbReference type="NCBI Taxonomy" id="6265"/>
    <lineage>
        <taxon>Eukaryota</taxon>
        <taxon>Metazoa</taxon>
        <taxon>Ecdysozoa</taxon>
        <taxon>Nematoda</taxon>
        <taxon>Chromadorea</taxon>
        <taxon>Rhabditida</taxon>
        <taxon>Spirurina</taxon>
        <taxon>Ascaridomorpha</taxon>
        <taxon>Ascaridoidea</taxon>
        <taxon>Toxocaridae</taxon>
        <taxon>Toxocara</taxon>
    </lineage>
</organism>
<dbReference type="GO" id="GO:0043565">
    <property type="term" value="F:sequence-specific DNA binding"/>
    <property type="evidence" value="ECO:0007669"/>
    <property type="project" value="InterPro"/>
</dbReference>
<dbReference type="SMART" id="SM00399">
    <property type="entry name" value="ZnF_C4"/>
    <property type="match status" value="1"/>
</dbReference>